<evidence type="ECO:0000313" key="9">
    <source>
        <dbReference type="EMBL" id="PLX16250.1"/>
    </source>
</evidence>
<proteinExistence type="inferred from homology"/>
<sequence length="206" mass="23210">MNDGERFNTITHLIGAVCSFIAVIVLVVLVSLKGDPWKIVSFSIYGATLFFLYLFSTLYHNNTGKCKKVLRILDHNSIYILIAGTYTPFSLVLLRGGWGFTIFGISWGLAVMGIILDVVFRNSKSRKVSLIIYTAMGWLIVIALKPLLSKLVMSGFILLLLGGIFYTVGIIFYVLGRKRPYYHGVWHLFVLTGSVFHYLTILLYLL</sequence>
<dbReference type="GO" id="GO:0140911">
    <property type="term" value="F:pore-forming activity"/>
    <property type="evidence" value="ECO:0007669"/>
    <property type="project" value="InterPro"/>
</dbReference>
<name>A0A2N5ZC63_MUIH1</name>
<dbReference type="NCBIfam" id="TIGR01065">
    <property type="entry name" value="hlyIII"/>
    <property type="match status" value="1"/>
</dbReference>
<evidence type="ECO:0000256" key="2">
    <source>
        <dbReference type="ARBA" id="ARBA00008488"/>
    </source>
</evidence>
<feature type="transmembrane region" description="Helical" evidence="8">
    <location>
        <begin position="12"/>
        <end position="31"/>
    </location>
</feature>
<evidence type="ECO:0000256" key="8">
    <source>
        <dbReference type="SAM" id="Phobius"/>
    </source>
</evidence>
<dbReference type="InterPro" id="IPR005744">
    <property type="entry name" value="Hy-lIII"/>
</dbReference>
<dbReference type="Proteomes" id="UP000234857">
    <property type="component" value="Unassembled WGS sequence"/>
</dbReference>
<dbReference type="GO" id="GO:0046872">
    <property type="term" value="F:metal ion binding"/>
    <property type="evidence" value="ECO:0007669"/>
    <property type="project" value="UniProtKB-KW"/>
</dbReference>
<feature type="binding site" evidence="7">
    <location>
        <position position="183"/>
    </location>
    <ligand>
        <name>Zn(2+)</name>
        <dbReference type="ChEBI" id="CHEBI:29105"/>
    </ligand>
</feature>
<protein>
    <submittedName>
        <fullName evidence="9">Hemolysin III</fullName>
    </submittedName>
</protein>
<feature type="transmembrane region" description="Helical" evidence="8">
    <location>
        <begin position="186"/>
        <end position="205"/>
    </location>
</feature>
<gene>
    <name evidence="9" type="ORF">C0601_10580</name>
</gene>
<feature type="transmembrane region" description="Helical" evidence="8">
    <location>
        <begin position="100"/>
        <end position="118"/>
    </location>
</feature>
<evidence type="ECO:0000256" key="6">
    <source>
        <dbReference type="ARBA" id="ARBA00023136"/>
    </source>
</evidence>
<comment type="subcellular location">
    <subcellularLocation>
        <location evidence="1">Cell membrane</location>
        <topology evidence="1">Multi-pass membrane protein</topology>
    </subcellularLocation>
</comment>
<keyword evidence="3" id="KW-1003">Cell membrane</keyword>
<evidence type="ECO:0000256" key="1">
    <source>
        <dbReference type="ARBA" id="ARBA00004651"/>
    </source>
</evidence>
<dbReference type="InterPro" id="IPR004254">
    <property type="entry name" value="AdipoR/HlyIII-related"/>
</dbReference>
<organism evidence="9 10">
    <name type="scientific">Muiribacterium halophilum</name>
    <dbReference type="NCBI Taxonomy" id="2053465"/>
    <lineage>
        <taxon>Bacteria</taxon>
        <taxon>Candidatus Muiribacteriota</taxon>
        <taxon>Candidatus Muiribacteriia</taxon>
        <taxon>Candidatus Muiribacteriales</taxon>
        <taxon>Candidatus Muiribacteriaceae</taxon>
        <taxon>Candidatus Muiribacterium</taxon>
    </lineage>
</organism>
<keyword evidence="5 8" id="KW-1133">Transmembrane helix</keyword>
<feature type="transmembrane region" description="Helical" evidence="8">
    <location>
        <begin position="154"/>
        <end position="174"/>
    </location>
</feature>
<feature type="transmembrane region" description="Helical" evidence="8">
    <location>
        <begin position="130"/>
        <end position="148"/>
    </location>
</feature>
<accession>A0A2N5ZC63</accession>
<comment type="caution">
    <text evidence="9">The sequence shown here is derived from an EMBL/GenBank/DDBJ whole genome shotgun (WGS) entry which is preliminary data.</text>
</comment>
<dbReference type="PANTHER" id="PTHR20855:SF3">
    <property type="entry name" value="LD03007P"/>
    <property type="match status" value="1"/>
</dbReference>
<comment type="similarity">
    <text evidence="2">Belongs to the UPF0073 (Hly-III) family.</text>
</comment>
<keyword evidence="6 8" id="KW-0472">Membrane</keyword>
<keyword evidence="7" id="KW-0862">Zinc</keyword>
<evidence type="ECO:0000313" key="10">
    <source>
        <dbReference type="Proteomes" id="UP000234857"/>
    </source>
</evidence>
<feature type="transmembrane region" description="Helical" evidence="8">
    <location>
        <begin position="37"/>
        <end position="55"/>
    </location>
</feature>
<dbReference type="EMBL" id="PKTG01000120">
    <property type="protein sequence ID" value="PLX16250.1"/>
    <property type="molecule type" value="Genomic_DNA"/>
</dbReference>
<evidence type="ECO:0000256" key="5">
    <source>
        <dbReference type="ARBA" id="ARBA00022989"/>
    </source>
</evidence>
<dbReference type="AlphaFoldDB" id="A0A2N5ZC63"/>
<dbReference type="GO" id="GO:0005886">
    <property type="term" value="C:plasma membrane"/>
    <property type="evidence" value="ECO:0007669"/>
    <property type="project" value="UniProtKB-SubCell"/>
</dbReference>
<dbReference type="PANTHER" id="PTHR20855">
    <property type="entry name" value="ADIPOR/PROGESTIN RECEPTOR-RELATED"/>
    <property type="match status" value="1"/>
</dbReference>
<evidence type="ECO:0000256" key="4">
    <source>
        <dbReference type="ARBA" id="ARBA00022692"/>
    </source>
</evidence>
<feature type="transmembrane region" description="Helical" evidence="8">
    <location>
        <begin position="76"/>
        <end position="94"/>
    </location>
</feature>
<keyword evidence="4 8" id="KW-0812">Transmembrane</keyword>
<evidence type="ECO:0000256" key="3">
    <source>
        <dbReference type="ARBA" id="ARBA00022475"/>
    </source>
</evidence>
<keyword evidence="7" id="KW-0479">Metal-binding</keyword>
<evidence type="ECO:0000256" key="7">
    <source>
        <dbReference type="PIRSR" id="PIRSR604254-1"/>
    </source>
</evidence>
<dbReference type="Pfam" id="PF03006">
    <property type="entry name" value="HlyIII"/>
    <property type="match status" value="1"/>
</dbReference>
<feature type="binding site" evidence="7">
    <location>
        <position position="187"/>
    </location>
    <ligand>
        <name>Zn(2+)</name>
        <dbReference type="ChEBI" id="CHEBI:29105"/>
    </ligand>
</feature>
<feature type="binding site" evidence="7">
    <location>
        <position position="60"/>
    </location>
    <ligand>
        <name>Zn(2+)</name>
        <dbReference type="ChEBI" id="CHEBI:29105"/>
    </ligand>
</feature>
<reference evidence="9 10" key="1">
    <citation type="submission" date="2017-11" db="EMBL/GenBank/DDBJ databases">
        <title>Genome-resolved metagenomics identifies genetic mobility, metabolic interactions, and unexpected diversity in perchlorate-reducing communities.</title>
        <authorList>
            <person name="Barnum T.P."/>
            <person name="Figueroa I.A."/>
            <person name="Carlstrom C.I."/>
            <person name="Lucas L.N."/>
            <person name="Engelbrektson A.L."/>
            <person name="Coates J.D."/>
        </authorList>
    </citation>
    <scope>NUCLEOTIDE SEQUENCE [LARGE SCALE GENOMIC DNA]</scope>
    <source>
        <strain evidence="9">BM706</strain>
    </source>
</reference>